<keyword evidence="2" id="KW-1185">Reference proteome</keyword>
<dbReference type="EMBL" id="CAJVPY010028322">
    <property type="protein sequence ID" value="CAG8792479.1"/>
    <property type="molecule type" value="Genomic_DNA"/>
</dbReference>
<gene>
    <name evidence="1" type="ORF">DERYTH_LOCUS21709</name>
</gene>
<comment type="caution">
    <text evidence="1">The sequence shown here is derived from an EMBL/GenBank/DDBJ whole genome shotgun (WGS) entry which is preliminary data.</text>
</comment>
<evidence type="ECO:0000313" key="2">
    <source>
        <dbReference type="Proteomes" id="UP000789405"/>
    </source>
</evidence>
<feature type="non-terminal residue" evidence="1">
    <location>
        <position position="71"/>
    </location>
</feature>
<dbReference type="Proteomes" id="UP000789405">
    <property type="component" value="Unassembled WGS sequence"/>
</dbReference>
<organism evidence="1 2">
    <name type="scientific">Dentiscutata erythropus</name>
    <dbReference type="NCBI Taxonomy" id="1348616"/>
    <lineage>
        <taxon>Eukaryota</taxon>
        <taxon>Fungi</taxon>
        <taxon>Fungi incertae sedis</taxon>
        <taxon>Mucoromycota</taxon>
        <taxon>Glomeromycotina</taxon>
        <taxon>Glomeromycetes</taxon>
        <taxon>Diversisporales</taxon>
        <taxon>Gigasporaceae</taxon>
        <taxon>Dentiscutata</taxon>
    </lineage>
</organism>
<accession>A0A9N9JT74</accession>
<dbReference type="OrthoDB" id="2417307at2759"/>
<name>A0A9N9JT74_9GLOM</name>
<protein>
    <submittedName>
        <fullName evidence="1">3678_t:CDS:1</fullName>
    </submittedName>
</protein>
<reference evidence="1" key="1">
    <citation type="submission" date="2021-06" db="EMBL/GenBank/DDBJ databases">
        <authorList>
            <person name="Kallberg Y."/>
            <person name="Tangrot J."/>
            <person name="Rosling A."/>
        </authorList>
    </citation>
    <scope>NUCLEOTIDE SEQUENCE</scope>
    <source>
        <strain evidence="1">MA453B</strain>
    </source>
</reference>
<dbReference type="AlphaFoldDB" id="A0A9N9JT74"/>
<sequence>MCISENYINNSSLLWECKNNHQFRLSLSDVECMKLGLEFAQNLANKRGGMCLSSSYHNRRTSLSWRCSEGH</sequence>
<evidence type="ECO:0000313" key="1">
    <source>
        <dbReference type="EMBL" id="CAG8792479.1"/>
    </source>
</evidence>
<proteinExistence type="predicted"/>